<dbReference type="CDD" id="cd00198">
    <property type="entry name" value="vWFA"/>
    <property type="match status" value="1"/>
</dbReference>
<reference evidence="4 5" key="1">
    <citation type="submission" date="2024-02" db="EMBL/GenBank/DDBJ databases">
        <authorList>
            <consortium name="ELIXIR-Norway"/>
            <consortium name="Elixir Norway"/>
        </authorList>
    </citation>
    <scope>NUCLEOTIDE SEQUENCE [LARGE SCALE GENOMIC DNA]</scope>
</reference>
<dbReference type="PANTHER" id="PTHR10166:SF37">
    <property type="entry name" value="STOLID, ISOFORM H"/>
    <property type="match status" value="1"/>
</dbReference>
<keyword evidence="2" id="KW-0472">Membrane</keyword>
<dbReference type="PANTHER" id="PTHR10166">
    <property type="entry name" value="VOLTAGE-DEPENDENT CALCIUM CHANNEL SUBUNIT ALPHA-2/DELTA-RELATED"/>
    <property type="match status" value="1"/>
</dbReference>
<evidence type="ECO:0000259" key="3">
    <source>
        <dbReference type="PROSITE" id="PS50234"/>
    </source>
</evidence>
<dbReference type="Pfam" id="PF13519">
    <property type="entry name" value="VWA_2"/>
    <property type="match status" value="1"/>
</dbReference>
<evidence type="ECO:0000256" key="2">
    <source>
        <dbReference type="SAM" id="Phobius"/>
    </source>
</evidence>
<dbReference type="SUPFAM" id="SSF53300">
    <property type="entry name" value="vWA-like"/>
    <property type="match status" value="1"/>
</dbReference>
<evidence type="ECO:0000256" key="1">
    <source>
        <dbReference type="SAM" id="MobiDB-lite"/>
    </source>
</evidence>
<name>A0ABP0VQR2_9BRYO</name>
<evidence type="ECO:0000313" key="4">
    <source>
        <dbReference type="EMBL" id="CAK9256211.1"/>
    </source>
</evidence>
<dbReference type="InterPro" id="IPR036465">
    <property type="entry name" value="vWFA_dom_sf"/>
</dbReference>
<keyword evidence="2" id="KW-1133">Transmembrane helix</keyword>
<evidence type="ECO:0000313" key="5">
    <source>
        <dbReference type="Proteomes" id="UP001497444"/>
    </source>
</evidence>
<proteinExistence type="predicted"/>
<dbReference type="EMBL" id="OZ020096">
    <property type="protein sequence ID" value="CAK9256211.1"/>
    <property type="molecule type" value="Genomic_DNA"/>
</dbReference>
<dbReference type="InterPro" id="IPR002035">
    <property type="entry name" value="VWF_A"/>
</dbReference>
<feature type="domain" description="VWFA" evidence="3">
    <location>
        <begin position="211"/>
        <end position="422"/>
    </location>
</feature>
<feature type="transmembrane region" description="Helical" evidence="2">
    <location>
        <begin position="566"/>
        <end position="588"/>
    </location>
</feature>
<gene>
    <name evidence="4" type="ORF">CSSPJE1EN1_LOCUS1689</name>
</gene>
<organism evidence="4 5">
    <name type="scientific">Sphagnum jensenii</name>
    <dbReference type="NCBI Taxonomy" id="128206"/>
    <lineage>
        <taxon>Eukaryota</taxon>
        <taxon>Viridiplantae</taxon>
        <taxon>Streptophyta</taxon>
        <taxon>Embryophyta</taxon>
        <taxon>Bryophyta</taxon>
        <taxon>Sphagnophytina</taxon>
        <taxon>Sphagnopsida</taxon>
        <taxon>Sphagnales</taxon>
        <taxon>Sphagnaceae</taxon>
        <taxon>Sphagnum</taxon>
    </lineage>
</organism>
<dbReference type="InterPro" id="IPR051173">
    <property type="entry name" value="Ca_channel_alpha-2/delta"/>
</dbReference>
<dbReference type="Gene3D" id="3.40.50.410">
    <property type="entry name" value="von Willebrand factor, type A domain"/>
    <property type="match status" value="1"/>
</dbReference>
<keyword evidence="5" id="KW-1185">Reference proteome</keyword>
<sequence>MGRTSFRWSCAAGSVVAIQGVLVAALIIWALVTAAPGVQGDAGSDFLDEKETQVRLIANQVEVNDAQTCELVQSCSGSGNCSRYSCWPLLRESFQCVDVTNNKYCTSQSGNGSCTQLRADYSKSYIRLPIFAATELSSLPVEISNSICSQRQLNPTFQNISAPTSFTLMYFGAVDGSFRGFPGREENMSDCLNYDPRIRPWCRAGISVTKVLVVLIDDGPSMTNTLPAYFNLPTTYLAVAQNIAQQLLQTVSAQDYVNIIMFNNVGSFELSASPVLVKGNVTSDLNDHPELDPLETALLNQNGSNQQGPSNLTAAIESAFSNLKAASPNASKIIVVLTDGVFASSENVTLPESLILASNVKILLYKLPQADDLDIYLSNNSLLNSICRVNGTFEVIQKDLTNPLYTVRSYFSYLAATLEVAVNGKPLWSNIYQDFEGIGYNITSVTSPAFGSDGQLLGVAAITVYINELGTLTDLVTTALQNRTKGNVYPTIVIANCSIATASNSIPAAQQCGSIAPPANGGLCNMTDFTSSLESMSCCSTCSAPGNASTVIIAAVNSPSRTVPKYVGAIVGGTIAGGLVVLVGMSVLRRGFCFSKENHNPSVLSSESEVVTMSVLSRVFCFSKGNHNPIVSSSERKQQDDIQEDRESPAEDSDMPLPPQRD</sequence>
<dbReference type="Proteomes" id="UP001497444">
    <property type="component" value="Chromosome 1"/>
</dbReference>
<feature type="compositionally biased region" description="Basic and acidic residues" evidence="1">
    <location>
        <begin position="634"/>
        <end position="649"/>
    </location>
</feature>
<feature type="region of interest" description="Disordered" evidence="1">
    <location>
        <begin position="630"/>
        <end position="662"/>
    </location>
</feature>
<dbReference type="PROSITE" id="PS50234">
    <property type="entry name" value="VWFA"/>
    <property type="match status" value="1"/>
</dbReference>
<keyword evidence="2" id="KW-0812">Transmembrane</keyword>
<protein>
    <recommendedName>
        <fullName evidence="3">VWFA domain-containing protein</fullName>
    </recommendedName>
</protein>
<accession>A0ABP0VQR2</accession>